<sequence length="183" mass="20552">MNKPILPNEKEEEIEEEDFFLEVVASLQQDDSITMLPVTKGRMFIPAPEIQEIASTTSFHHNRNSKNLKIPQALAAMALNEEEKDPNFYVDSGATTHITNDLEIKKNLLSIGQLTSDNPCSIEFSSTGFVIKDQLQQVLAIGTKKGGLYALEENVIQAMTVTRSNRHHQKCGINAWDIRKQNL</sequence>
<name>A0A438J507_VITVI</name>
<dbReference type="Proteomes" id="UP000288805">
    <property type="component" value="Unassembled WGS sequence"/>
</dbReference>
<evidence type="ECO:0000313" key="2">
    <source>
        <dbReference type="Proteomes" id="UP000288805"/>
    </source>
</evidence>
<accession>A0A438J507</accession>
<organism evidence="1 2">
    <name type="scientific">Vitis vinifera</name>
    <name type="common">Grape</name>
    <dbReference type="NCBI Taxonomy" id="29760"/>
    <lineage>
        <taxon>Eukaryota</taxon>
        <taxon>Viridiplantae</taxon>
        <taxon>Streptophyta</taxon>
        <taxon>Embryophyta</taxon>
        <taxon>Tracheophyta</taxon>
        <taxon>Spermatophyta</taxon>
        <taxon>Magnoliopsida</taxon>
        <taxon>eudicotyledons</taxon>
        <taxon>Gunneridae</taxon>
        <taxon>Pentapetalae</taxon>
        <taxon>rosids</taxon>
        <taxon>Vitales</taxon>
        <taxon>Vitaceae</taxon>
        <taxon>Viteae</taxon>
        <taxon>Vitis</taxon>
    </lineage>
</organism>
<protein>
    <submittedName>
        <fullName evidence="1">Uncharacterized protein</fullName>
    </submittedName>
</protein>
<evidence type="ECO:0000313" key="1">
    <source>
        <dbReference type="EMBL" id="RVX03986.1"/>
    </source>
</evidence>
<gene>
    <name evidence="1" type="ORF">CK203_021712</name>
</gene>
<reference evidence="1 2" key="1">
    <citation type="journal article" date="2018" name="PLoS Genet.">
        <title>Population sequencing reveals clonal diversity and ancestral inbreeding in the grapevine cultivar Chardonnay.</title>
        <authorList>
            <person name="Roach M.J."/>
            <person name="Johnson D.L."/>
            <person name="Bohlmann J."/>
            <person name="van Vuuren H.J."/>
            <person name="Jones S.J."/>
            <person name="Pretorius I.S."/>
            <person name="Schmidt S.A."/>
            <person name="Borneman A.R."/>
        </authorList>
    </citation>
    <scope>NUCLEOTIDE SEQUENCE [LARGE SCALE GENOMIC DNA]</scope>
    <source>
        <strain evidence="2">cv. Chardonnay</strain>
        <tissue evidence="1">Leaf</tissue>
    </source>
</reference>
<comment type="caution">
    <text evidence="1">The sequence shown here is derived from an EMBL/GenBank/DDBJ whole genome shotgun (WGS) entry which is preliminary data.</text>
</comment>
<dbReference type="EMBL" id="QGNW01000063">
    <property type="protein sequence ID" value="RVX03986.1"/>
    <property type="molecule type" value="Genomic_DNA"/>
</dbReference>
<proteinExistence type="predicted"/>
<dbReference type="AlphaFoldDB" id="A0A438J507"/>